<evidence type="ECO:0000313" key="9">
    <source>
        <dbReference type="Proteomes" id="UP000005237"/>
    </source>
</evidence>
<evidence type="ECO:0000256" key="7">
    <source>
        <dbReference type="RuleBase" id="RU361156"/>
    </source>
</evidence>
<dbReference type="Gene3D" id="3.40.50.1820">
    <property type="entry name" value="alpha/beta hydrolase"/>
    <property type="match status" value="1"/>
</dbReference>
<dbReference type="Proteomes" id="UP000005237">
    <property type="component" value="Unassembled WGS sequence"/>
</dbReference>
<evidence type="ECO:0000256" key="6">
    <source>
        <dbReference type="ARBA" id="ARBA00023180"/>
    </source>
</evidence>
<evidence type="ECO:0000256" key="3">
    <source>
        <dbReference type="ARBA" id="ARBA00022670"/>
    </source>
</evidence>
<evidence type="ECO:0000256" key="2">
    <source>
        <dbReference type="ARBA" id="ARBA00022645"/>
    </source>
</evidence>
<dbReference type="SUPFAM" id="SSF53474">
    <property type="entry name" value="alpha/beta-Hydrolases"/>
    <property type="match status" value="1"/>
</dbReference>
<dbReference type="InterPro" id="IPR001563">
    <property type="entry name" value="Peptidase_S10"/>
</dbReference>
<protein>
    <recommendedName>
        <fullName evidence="7">Carboxypeptidase</fullName>
        <ecNumber evidence="7">3.4.16.-</ecNumber>
    </recommendedName>
</protein>
<reference evidence="8" key="2">
    <citation type="submission" date="2022-06" db="UniProtKB">
        <authorList>
            <consortium name="EnsemblMetazoa"/>
        </authorList>
    </citation>
    <scope>IDENTIFICATION</scope>
    <source>
        <strain evidence="8">DF5081</strain>
    </source>
</reference>
<keyword evidence="9" id="KW-1185">Reference proteome</keyword>
<sequence>MIIPTIFLLSTVFPSLVTSAFDYDKVTNLPGLTFPLNFDHYSGYLRASDDKYFHYWLTESSRNAAQDPLVLWLNGGPGCSSLGGLIEELGPFHVRDYGKTVYYNEYTWNKFANVIFLESPAGVGFSYSTSSNLTVNDEETALYNHMALVDFLEKFPEYQGRDFWIAGESYAGVYIPTLAVRILNDKSNFPNFKGVAIGNGELDMPNNFNTMLPLYYYHALIRDE</sequence>
<dbReference type="PANTHER" id="PTHR11802:SF113">
    <property type="entry name" value="SERINE CARBOXYPEPTIDASE CTSA-4.1"/>
    <property type="match status" value="1"/>
</dbReference>
<name>A0A8R1E141_CAEJA</name>
<dbReference type="EC" id="3.4.16.-" evidence="7"/>
<dbReference type="InterPro" id="IPR018202">
    <property type="entry name" value="Ser_caboxypep_ser_AS"/>
</dbReference>
<dbReference type="InterPro" id="IPR029058">
    <property type="entry name" value="AB_hydrolase_fold"/>
</dbReference>
<dbReference type="Pfam" id="PF00450">
    <property type="entry name" value="Peptidase_S10"/>
    <property type="match status" value="1"/>
</dbReference>
<keyword evidence="5 7" id="KW-0378">Hydrolase</keyword>
<feature type="chain" id="PRO_5035962419" description="Carboxypeptidase" evidence="7">
    <location>
        <begin position="20"/>
        <end position="224"/>
    </location>
</feature>
<keyword evidence="2 7" id="KW-0121">Carboxypeptidase</keyword>
<keyword evidence="6" id="KW-0325">Glycoprotein</keyword>
<dbReference type="PANTHER" id="PTHR11802">
    <property type="entry name" value="SERINE PROTEASE FAMILY S10 SERINE CARBOXYPEPTIDASE"/>
    <property type="match status" value="1"/>
</dbReference>
<dbReference type="GO" id="GO:0004185">
    <property type="term" value="F:serine-type carboxypeptidase activity"/>
    <property type="evidence" value="ECO:0007669"/>
    <property type="project" value="UniProtKB-UniRule"/>
</dbReference>
<keyword evidence="4 7" id="KW-0732">Signal</keyword>
<comment type="similarity">
    <text evidence="1 7">Belongs to the peptidase S10 family.</text>
</comment>
<dbReference type="AlphaFoldDB" id="A0A8R1E141"/>
<evidence type="ECO:0000313" key="8">
    <source>
        <dbReference type="EnsemblMetazoa" id="CJA15901.1"/>
    </source>
</evidence>
<evidence type="ECO:0000256" key="5">
    <source>
        <dbReference type="ARBA" id="ARBA00022801"/>
    </source>
</evidence>
<feature type="signal peptide" evidence="7">
    <location>
        <begin position="1"/>
        <end position="19"/>
    </location>
</feature>
<dbReference type="PRINTS" id="PR00724">
    <property type="entry name" value="CRBOXYPTASEC"/>
</dbReference>
<organism evidence="8 9">
    <name type="scientific">Caenorhabditis japonica</name>
    <dbReference type="NCBI Taxonomy" id="281687"/>
    <lineage>
        <taxon>Eukaryota</taxon>
        <taxon>Metazoa</taxon>
        <taxon>Ecdysozoa</taxon>
        <taxon>Nematoda</taxon>
        <taxon>Chromadorea</taxon>
        <taxon>Rhabditida</taxon>
        <taxon>Rhabditina</taxon>
        <taxon>Rhabditomorpha</taxon>
        <taxon>Rhabditoidea</taxon>
        <taxon>Rhabditidae</taxon>
        <taxon>Peloderinae</taxon>
        <taxon>Caenorhabditis</taxon>
    </lineage>
</organism>
<dbReference type="PROSITE" id="PS00131">
    <property type="entry name" value="CARBOXYPEPT_SER_SER"/>
    <property type="match status" value="1"/>
</dbReference>
<keyword evidence="3 7" id="KW-0645">Protease</keyword>
<dbReference type="GO" id="GO:0006508">
    <property type="term" value="P:proteolysis"/>
    <property type="evidence" value="ECO:0007669"/>
    <property type="project" value="UniProtKB-KW"/>
</dbReference>
<dbReference type="EnsemblMetazoa" id="CJA15901.1">
    <property type="protein sequence ID" value="CJA15901.1"/>
    <property type="gene ID" value="WBGene00135105"/>
</dbReference>
<evidence type="ECO:0000256" key="1">
    <source>
        <dbReference type="ARBA" id="ARBA00009431"/>
    </source>
</evidence>
<evidence type="ECO:0000256" key="4">
    <source>
        <dbReference type="ARBA" id="ARBA00022729"/>
    </source>
</evidence>
<accession>A0A8R1E141</accession>
<reference evidence="9" key="1">
    <citation type="submission" date="2010-08" db="EMBL/GenBank/DDBJ databases">
        <authorList>
            <consortium name="Caenorhabditis japonica Sequencing Consortium"/>
            <person name="Wilson R.K."/>
        </authorList>
    </citation>
    <scope>NUCLEOTIDE SEQUENCE [LARGE SCALE GENOMIC DNA]</scope>
    <source>
        <strain evidence="9">DF5081</strain>
    </source>
</reference>
<proteinExistence type="inferred from homology"/>